<keyword evidence="10" id="KW-1185">Reference proteome</keyword>
<feature type="transmembrane region" description="Helical" evidence="7">
    <location>
        <begin position="265"/>
        <end position="288"/>
    </location>
</feature>
<evidence type="ECO:0000256" key="1">
    <source>
        <dbReference type="ARBA" id="ARBA00004651"/>
    </source>
</evidence>
<reference evidence="10" key="1">
    <citation type="submission" date="2018-12" db="EMBL/GenBank/DDBJ databases">
        <title>Tengunoibacter tsumagoiensis gen. nov., sp. nov., Dictyobacter kobayashii sp. nov., D. alpinus sp. nov., and D. joshuensis sp. nov. and description of Dictyobacteraceae fam. nov. within the order Ktedonobacterales isolated from Tengu-no-mugimeshi.</title>
        <authorList>
            <person name="Wang C.M."/>
            <person name="Zheng Y."/>
            <person name="Sakai Y."/>
            <person name="Toyoda A."/>
            <person name="Minakuchi Y."/>
            <person name="Abe K."/>
            <person name="Yokota A."/>
            <person name="Yabe S."/>
        </authorList>
    </citation>
    <scope>NUCLEOTIDE SEQUENCE [LARGE SCALE GENOMIC DNA]</scope>
    <source>
        <strain evidence="10">Uno3</strain>
    </source>
</reference>
<evidence type="ECO:0000256" key="4">
    <source>
        <dbReference type="ARBA" id="ARBA00022692"/>
    </source>
</evidence>
<feature type="transmembrane region" description="Helical" evidence="7">
    <location>
        <begin position="25"/>
        <end position="53"/>
    </location>
</feature>
<organism evidence="9 10">
    <name type="scientific">Tengunoibacter tsumagoiensis</name>
    <dbReference type="NCBI Taxonomy" id="2014871"/>
    <lineage>
        <taxon>Bacteria</taxon>
        <taxon>Bacillati</taxon>
        <taxon>Chloroflexota</taxon>
        <taxon>Ktedonobacteria</taxon>
        <taxon>Ktedonobacterales</taxon>
        <taxon>Dictyobacteraceae</taxon>
        <taxon>Tengunoibacter</taxon>
    </lineage>
</organism>
<sequence>MVSTDESVSKPTKQRPEPLWRNKDFMLLWSGQSLSTIGTGITQFSFPLLILYLTASPGTAGLAAAFTSLPYLFLSLPAGALIDRWDRKRVMIICDICRAINIFSVPVALYFHRISIIQLFIVSFLEGCFFVFFNLAEASSLPRVVSTEQLPQATAQNEITTSITELVSPSLGGLLFSISLTLPFLTDAISYAASVGSLLLIKTGFQQERKQTQVNLWEQIREGLVWLWQQPLVRFMAFLTGFVNLFTAGSVLVVIVMAQQKGAPAYAIGLIFAIASIGGIVGSLIGGVVQERFRFGTVIIGSCIAIALLYPLYALVPNPFLLGVVNAGIFLVIPLYNVVQFSYRLSLIPDELQGRVNSVFRLLAFGFMPLGQAMTGFLLQTTGATVTIIVTTIGLATIALLAFFNPAIRNARALATQEEE</sequence>
<dbReference type="Gene3D" id="1.20.1250.20">
    <property type="entry name" value="MFS general substrate transporter like domains"/>
    <property type="match status" value="1"/>
</dbReference>
<evidence type="ECO:0000313" key="9">
    <source>
        <dbReference type="EMBL" id="GCE14612.1"/>
    </source>
</evidence>
<dbReference type="InterPro" id="IPR036259">
    <property type="entry name" value="MFS_trans_sf"/>
</dbReference>
<dbReference type="CDD" id="cd06173">
    <property type="entry name" value="MFS_MefA_like"/>
    <property type="match status" value="1"/>
</dbReference>
<dbReference type="GO" id="GO:0005886">
    <property type="term" value="C:plasma membrane"/>
    <property type="evidence" value="ECO:0007669"/>
    <property type="project" value="UniProtKB-SubCell"/>
</dbReference>
<keyword evidence="6 7" id="KW-0472">Membrane</keyword>
<dbReference type="GO" id="GO:0022857">
    <property type="term" value="F:transmembrane transporter activity"/>
    <property type="evidence" value="ECO:0007669"/>
    <property type="project" value="InterPro"/>
</dbReference>
<evidence type="ECO:0000256" key="6">
    <source>
        <dbReference type="ARBA" id="ARBA00023136"/>
    </source>
</evidence>
<comment type="caution">
    <text evidence="9">The sequence shown here is derived from an EMBL/GenBank/DDBJ whole genome shotgun (WGS) entry which is preliminary data.</text>
</comment>
<dbReference type="Proteomes" id="UP000287352">
    <property type="component" value="Unassembled WGS sequence"/>
</dbReference>
<feature type="transmembrane region" description="Helical" evidence="7">
    <location>
        <begin position="174"/>
        <end position="201"/>
    </location>
</feature>
<dbReference type="AlphaFoldDB" id="A0A402A656"/>
<feature type="transmembrane region" description="Helical" evidence="7">
    <location>
        <begin position="59"/>
        <end position="82"/>
    </location>
</feature>
<keyword evidence="5 7" id="KW-1133">Transmembrane helix</keyword>
<dbReference type="SUPFAM" id="SSF103473">
    <property type="entry name" value="MFS general substrate transporter"/>
    <property type="match status" value="1"/>
</dbReference>
<keyword evidence="3" id="KW-1003">Cell membrane</keyword>
<dbReference type="Pfam" id="PF05977">
    <property type="entry name" value="MFS_3"/>
    <property type="match status" value="1"/>
</dbReference>
<feature type="transmembrane region" description="Helical" evidence="7">
    <location>
        <begin position="295"/>
        <end position="314"/>
    </location>
</feature>
<dbReference type="EMBL" id="BIFR01000002">
    <property type="protein sequence ID" value="GCE14612.1"/>
    <property type="molecule type" value="Genomic_DNA"/>
</dbReference>
<evidence type="ECO:0000313" key="10">
    <source>
        <dbReference type="Proteomes" id="UP000287352"/>
    </source>
</evidence>
<gene>
    <name evidence="9" type="ORF">KTT_44710</name>
</gene>
<keyword evidence="4 7" id="KW-0812">Transmembrane</keyword>
<protein>
    <submittedName>
        <fullName evidence="9">MFS transporter</fullName>
    </submittedName>
</protein>
<accession>A0A402A656</accession>
<feature type="domain" description="Major facilitator superfamily (MFS) profile" evidence="8">
    <location>
        <begin position="24"/>
        <end position="409"/>
    </location>
</feature>
<proteinExistence type="predicted"/>
<evidence type="ECO:0000259" key="8">
    <source>
        <dbReference type="PROSITE" id="PS50850"/>
    </source>
</evidence>
<evidence type="ECO:0000256" key="5">
    <source>
        <dbReference type="ARBA" id="ARBA00022989"/>
    </source>
</evidence>
<dbReference type="InterPro" id="IPR010290">
    <property type="entry name" value="TM_effector"/>
</dbReference>
<feature type="transmembrane region" description="Helical" evidence="7">
    <location>
        <begin position="320"/>
        <end position="339"/>
    </location>
</feature>
<dbReference type="PANTHER" id="PTHR23513:SF6">
    <property type="entry name" value="MAJOR FACILITATOR SUPERFAMILY ASSOCIATED DOMAIN-CONTAINING PROTEIN"/>
    <property type="match status" value="1"/>
</dbReference>
<evidence type="ECO:0000256" key="7">
    <source>
        <dbReference type="SAM" id="Phobius"/>
    </source>
</evidence>
<evidence type="ECO:0000256" key="3">
    <source>
        <dbReference type="ARBA" id="ARBA00022475"/>
    </source>
</evidence>
<feature type="transmembrane region" description="Helical" evidence="7">
    <location>
        <begin position="235"/>
        <end position="259"/>
    </location>
</feature>
<dbReference type="PROSITE" id="PS50850">
    <property type="entry name" value="MFS"/>
    <property type="match status" value="1"/>
</dbReference>
<dbReference type="RefSeq" id="WP_126582165.1">
    <property type="nucleotide sequence ID" value="NZ_BIFR01000002.1"/>
</dbReference>
<evidence type="ECO:0000256" key="2">
    <source>
        <dbReference type="ARBA" id="ARBA00022448"/>
    </source>
</evidence>
<dbReference type="InterPro" id="IPR020846">
    <property type="entry name" value="MFS_dom"/>
</dbReference>
<dbReference type="PANTHER" id="PTHR23513">
    <property type="entry name" value="INTEGRAL MEMBRANE EFFLUX PROTEIN-RELATED"/>
    <property type="match status" value="1"/>
</dbReference>
<feature type="transmembrane region" description="Helical" evidence="7">
    <location>
        <begin position="385"/>
        <end position="404"/>
    </location>
</feature>
<comment type="subcellular location">
    <subcellularLocation>
        <location evidence="1">Cell membrane</location>
        <topology evidence="1">Multi-pass membrane protein</topology>
    </subcellularLocation>
</comment>
<dbReference type="OrthoDB" id="142509at2"/>
<keyword evidence="2" id="KW-0813">Transport</keyword>
<name>A0A402A656_9CHLR</name>
<feature type="transmembrane region" description="Helical" evidence="7">
    <location>
        <begin position="359"/>
        <end position="379"/>
    </location>
</feature>